<dbReference type="KEGG" id="mcha:111020351"/>
<name>A0A6J1DGT2_MOMCH</name>
<dbReference type="GeneID" id="111020351"/>
<evidence type="ECO:0000313" key="13">
    <source>
        <dbReference type="RefSeq" id="XP_022152694.1"/>
    </source>
</evidence>
<dbReference type="PANTHER" id="PTHR45714:SF39">
    <property type="entry name" value="HOMEOBOX-LEUCINE ZIPPER PROTEIN HAT14"/>
    <property type="match status" value="1"/>
</dbReference>
<comment type="subcellular location">
    <subcellularLocation>
        <location evidence="1 8 9">Nucleus</location>
    </subcellularLocation>
</comment>
<keyword evidence="5 8" id="KW-0371">Homeobox</keyword>
<keyword evidence="6" id="KW-0804">Transcription</keyword>
<comment type="similarity">
    <text evidence="2">Belongs to the HD-ZIP homeobox family. Class II subfamily.</text>
</comment>
<evidence type="ECO:0000256" key="1">
    <source>
        <dbReference type="ARBA" id="ARBA00004123"/>
    </source>
</evidence>
<organism evidence="12 13">
    <name type="scientific">Momordica charantia</name>
    <name type="common">Bitter gourd</name>
    <name type="synonym">Balsam pear</name>
    <dbReference type="NCBI Taxonomy" id="3673"/>
    <lineage>
        <taxon>Eukaryota</taxon>
        <taxon>Viridiplantae</taxon>
        <taxon>Streptophyta</taxon>
        <taxon>Embryophyta</taxon>
        <taxon>Tracheophyta</taxon>
        <taxon>Spermatophyta</taxon>
        <taxon>Magnoliopsida</taxon>
        <taxon>eudicotyledons</taxon>
        <taxon>Gunneridae</taxon>
        <taxon>Pentapetalae</taxon>
        <taxon>rosids</taxon>
        <taxon>fabids</taxon>
        <taxon>Cucurbitales</taxon>
        <taxon>Cucurbitaceae</taxon>
        <taxon>Momordiceae</taxon>
        <taxon>Momordica</taxon>
    </lineage>
</organism>
<evidence type="ECO:0000256" key="3">
    <source>
        <dbReference type="ARBA" id="ARBA00023015"/>
    </source>
</evidence>
<evidence type="ECO:0000256" key="5">
    <source>
        <dbReference type="ARBA" id="ARBA00023155"/>
    </source>
</evidence>
<evidence type="ECO:0000256" key="6">
    <source>
        <dbReference type="ARBA" id="ARBA00023163"/>
    </source>
</evidence>
<dbReference type="RefSeq" id="XP_022152694.1">
    <property type="nucleotide sequence ID" value="XM_022297002.1"/>
</dbReference>
<dbReference type="AlphaFoldDB" id="A0A6J1DGT2"/>
<accession>A0A6J1DGT2</accession>
<dbReference type="OrthoDB" id="6159439at2759"/>
<reference evidence="13" key="1">
    <citation type="submission" date="2025-08" db="UniProtKB">
        <authorList>
            <consortium name="RefSeq"/>
        </authorList>
    </citation>
    <scope>IDENTIFICATION</scope>
    <source>
        <strain evidence="13">OHB3-1</strain>
    </source>
</reference>
<dbReference type="Pfam" id="PF02183">
    <property type="entry name" value="HALZ"/>
    <property type="match status" value="1"/>
</dbReference>
<dbReference type="GO" id="GO:0043565">
    <property type="term" value="F:sequence-specific DNA binding"/>
    <property type="evidence" value="ECO:0007669"/>
    <property type="project" value="InterPro"/>
</dbReference>
<dbReference type="GO" id="GO:0000981">
    <property type="term" value="F:DNA-binding transcription factor activity, RNA polymerase II-specific"/>
    <property type="evidence" value="ECO:0007669"/>
    <property type="project" value="InterPro"/>
</dbReference>
<evidence type="ECO:0000259" key="11">
    <source>
        <dbReference type="PROSITE" id="PS50071"/>
    </source>
</evidence>
<dbReference type="InterPro" id="IPR017970">
    <property type="entry name" value="Homeobox_CS"/>
</dbReference>
<proteinExistence type="inferred from homology"/>
<keyword evidence="7 8" id="KW-0539">Nucleus</keyword>
<keyword evidence="3" id="KW-0805">Transcription regulation</keyword>
<dbReference type="Gene3D" id="1.10.10.60">
    <property type="entry name" value="Homeodomain-like"/>
    <property type="match status" value="1"/>
</dbReference>
<keyword evidence="12" id="KW-1185">Reference proteome</keyword>
<evidence type="ECO:0000256" key="4">
    <source>
        <dbReference type="ARBA" id="ARBA00023125"/>
    </source>
</evidence>
<evidence type="ECO:0000256" key="8">
    <source>
        <dbReference type="PROSITE-ProRule" id="PRU00108"/>
    </source>
</evidence>
<evidence type="ECO:0000256" key="10">
    <source>
        <dbReference type="SAM" id="MobiDB-lite"/>
    </source>
</evidence>
<dbReference type="CDD" id="cd00086">
    <property type="entry name" value="homeodomain"/>
    <property type="match status" value="1"/>
</dbReference>
<dbReference type="PROSITE" id="PS50071">
    <property type="entry name" value="HOMEOBOX_2"/>
    <property type="match status" value="1"/>
</dbReference>
<dbReference type="SUPFAM" id="SSF46689">
    <property type="entry name" value="Homeodomain-like"/>
    <property type="match status" value="1"/>
</dbReference>
<dbReference type="PROSITE" id="PS00027">
    <property type="entry name" value="HOMEOBOX_1"/>
    <property type="match status" value="1"/>
</dbReference>
<dbReference type="SMART" id="SM00389">
    <property type="entry name" value="HOX"/>
    <property type="match status" value="1"/>
</dbReference>
<evidence type="ECO:0000313" key="12">
    <source>
        <dbReference type="Proteomes" id="UP000504603"/>
    </source>
</evidence>
<dbReference type="InterPro" id="IPR050762">
    <property type="entry name" value="HD-ZIP_Homeobox_LZ_Class_II"/>
</dbReference>
<keyword evidence="4 8" id="KW-0238">DNA-binding</keyword>
<protein>
    <submittedName>
        <fullName evidence="13">Homeobox-leucine zipper protein HOX27-like isoform X1</fullName>
    </submittedName>
</protein>
<dbReference type="InterPro" id="IPR003106">
    <property type="entry name" value="Leu_zip_homeo"/>
</dbReference>
<dbReference type="PANTHER" id="PTHR45714">
    <property type="entry name" value="HOMEOBOX-LEUCINE ZIPPER PROTEIN HAT14"/>
    <property type="match status" value="1"/>
</dbReference>
<feature type="domain" description="Homeobox" evidence="11">
    <location>
        <begin position="117"/>
        <end position="177"/>
    </location>
</feature>
<gene>
    <name evidence="13" type="primary">LOC111020351</name>
</gene>
<sequence length="249" mass="27919">MELGLRLGDGSPFGFPKTQNKHPPHPTVSRRGLDFCLVDANDVVGCFFGPPPPPQLDLLLPRTPLASRPSSETDVSEAAAAEGGGNPLLSASLEYGGRAAATRPENSSGDEEEEEQNLGLRKKLRLSREQSAFLEESFKEHHSLYPKQKVELAKRLNLRPRQVEVWFQNRRARTKLKQTEEECEYLKKWCETLSQHNTKLLKELTDLKALKTTDSLFFHLPPTTLTICTSCQRAAGKHLADESHAHRTQ</sequence>
<dbReference type="Pfam" id="PF00046">
    <property type="entry name" value="Homeodomain"/>
    <property type="match status" value="1"/>
</dbReference>
<dbReference type="SMART" id="SM00340">
    <property type="entry name" value="HALZ"/>
    <property type="match status" value="1"/>
</dbReference>
<evidence type="ECO:0000256" key="9">
    <source>
        <dbReference type="RuleBase" id="RU000682"/>
    </source>
</evidence>
<feature type="region of interest" description="Disordered" evidence="10">
    <location>
        <begin position="60"/>
        <end position="121"/>
    </location>
</feature>
<feature type="region of interest" description="Disordered" evidence="10">
    <location>
        <begin position="1"/>
        <end position="27"/>
    </location>
</feature>
<dbReference type="InterPro" id="IPR009057">
    <property type="entry name" value="Homeodomain-like_sf"/>
</dbReference>
<evidence type="ECO:0000256" key="7">
    <source>
        <dbReference type="ARBA" id="ARBA00023242"/>
    </source>
</evidence>
<dbReference type="InterPro" id="IPR001356">
    <property type="entry name" value="HD"/>
</dbReference>
<dbReference type="Proteomes" id="UP000504603">
    <property type="component" value="Unplaced"/>
</dbReference>
<feature type="DNA-binding region" description="Homeobox" evidence="8">
    <location>
        <begin position="119"/>
        <end position="178"/>
    </location>
</feature>
<evidence type="ECO:0000256" key="2">
    <source>
        <dbReference type="ARBA" id="ARBA00006074"/>
    </source>
</evidence>
<dbReference type="GO" id="GO:0005634">
    <property type="term" value="C:nucleus"/>
    <property type="evidence" value="ECO:0007669"/>
    <property type="project" value="UniProtKB-SubCell"/>
</dbReference>